<evidence type="ECO:0000313" key="2">
    <source>
        <dbReference type="EMBL" id="VAX26229.1"/>
    </source>
</evidence>
<name>A0A3B1C7Q4_9ZZZZ</name>
<dbReference type="GO" id="GO:0097363">
    <property type="term" value="F:protein O-acetylglucosaminyltransferase activity"/>
    <property type="evidence" value="ECO:0007669"/>
    <property type="project" value="TreeGrafter"/>
</dbReference>
<dbReference type="SUPFAM" id="SSF52172">
    <property type="entry name" value="CheY-like"/>
    <property type="match status" value="1"/>
</dbReference>
<dbReference type="SUPFAM" id="SSF48452">
    <property type="entry name" value="TPR-like"/>
    <property type="match status" value="1"/>
</dbReference>
<accession>A0A3B1C7Q4</accession>
<protein>
    <recommendedName>
        <fullName evidence="1">Response regulatory domain-containing protein</fullName>
    </recommendedName>
</protein>
<dbReference type="PANTHER" id="PTHR44366:SF1">
    <property type="entry name" value="UDP-N-ACETYLGLUCOSAMINE--PEPTIDE N-ACETYLGLUCOSAMINYLTRANSFERASE 110 KDA SUBUNIT"/>
    <property type="match status" value="1"/>
</dbReference>
<proteinExistence type="predicted"/>
<dbReference type="Pfam" id="PF13432">
    <property type="entry name" value="TPR_16"/>
    <property type="match status" value="1"/>
</dbReference>
<dbReference type="InterPro" id="IPR011990">
    <property type="entry name" value="TPR-like_helical_dom_sf"/>
</dbReference>
<dbReference type="GO" id="GO:0006493">
    <property type="term" value="P:protein O-linked glycosylation"/>
    <property type="evidence" value="ECO:0007669"/>
    <property type="project" value="InterPro"/>
</dbReference>
<dbReference type="SMART" id="SM00028">
    <property type="entry name" value="TPR"/>
    <property type="match status" value="5"/>
</dbReference>
<dbReference type="InterPro" id="IPR019734">
    <property type="entry name" value="TPR_rpt"/>
</dbReference>
<dbReference type="PROSITE" id="PS50110">
    <property type="entry name" value="RESPONSE_REGULATORY"/>
    <property type="match status" value="1"/>
</dbReference>
<dbReference type="Pfam" id="PF12895">
    <property type="entry name" value="ANAPC3"/>
    <property type="match status" value="1"/>
</dbReference>
<dbReference type="SMART" id="SM00448">
    <property type="entry name" value="REC"/>
    <property type="match status" value="1"/>
</dbReference>
<dbReference type="EMBL" id="UOGE01000119">
    <property type="protein sequence ID" value="VAX26229.1"/>
    <property type="molecule type" value="Genomic_DNA"/>
</dbReference>
<dbReference type="AlphaFoldDB" id="A0A3B1C7Q4"/>
<dbReference type="InterPro" id="IPR001789">
    <property type="entry name" value="Sig_transdc_resp-reg_receiver"/>
</dbReference>
<dbReference type="Gene3D" id="1.25.40.10">
    <property type="entry name" value="Tetratricopeptide repeat domain"/>
    <property type="match status" value="2"/>
</dbReference>
<dbReference type="InterPro" id="IPR011006">
    <property type="entry name" value="CheY-like_superfamily"/>
</dbReference>
<gene>
    <name evidence="2" type="ORF">MNBD_NITROSPINAE02-834</name>
</gene>
<dbReference type="PROSITE" id="PS50005">
    <property type="entry name" value="TPR"/>
    <property type="match status" value="5"/>
</dbReference>
<dbReference type="Pfam" id="PF13424">
    <property type="entry name" value="TPR_12"/>
    <property type="match status" value="1"/>
</dbReference>
<feature type="domain" description="Response regulatory" evidence="1">
    <location>
        <begin position="9"/>
        <end position="125"/>
    </location>
</feature>
<organism evidence="2">
    <name type="scientific">hydrothermal vent metagenome</name>
    <dbReference type="NCBI Taxonomy" id="652676"/>
    <lineage>
        <taxon>unclassified sequences</taxon>
        <taxon>metagenomes</taxon>
        <taxon>ecological metagenomes</taxon>
    </lineage>
</organism>
<dbReference type="Gene3D" id="3.40.50.2300">
    <property type="match status" value="1"/>
</dbReference>
<dbReference type="InterPro" id="IPR037919">
    <property type="entry name" value="OGT"/>
</dbReference>
<evidence type="ECO:0000259" key="1">
    <source>
        <dbReference type="PROSITE" id="PS50110"/>
    </source>
</evidence>
<dbReference type="Pfam" id="PF00072">
    <property type="entry name" value="Response_reg"/>
    <property type="match status" value="1"/>
</dbReference>
<dbReference type="PANTHER" id="PTHR44366">
    <property type="entry name" value="UDP-N-ACETYLGLUCOSAMINE--PEPTIDE N-ACETYLGLUCOSAMINYLTRANSFERASE 110 KDA SUBUNIT"/>
    <property type="match status" value="1"/>
</dbReference>
<sequence length="385" mass="43382">MAHDLSETKILIIDTQAEIRNMREALREAGFNSLSDISSGLKALTEIKKAIPQVMIVNYNLPQYSGLQIFKSMQADRTLAAIKFIMVIPKMNKKEMAEMMKQGVKNWVERPFGTDDLRESIFKVFGMGIADLKIAGDEIKKDAYQYFENKEFEEALKKFRESGEAYVCAECYFMVGRCYIELGMYDQAIASFQNTMKEDRRYPEIDKWMGIALQKKKDSQGELATLERAAADKDAKANAHVDLGKGYLSAEMNDKADNAFATATKMEPGNVENRKNIGNAYLEKGLYEKAESAFGAAIGVNPEDIALYNRMAIALRKQEKYKEAINIYIKAIRVAPRDEGLFYNLARALFESGDKAKAIKALDKAIALDTEFAEAIALKKEYLAE</sequence>
<dbReference type="GO" id="GO:0000160">
    <property type="term" value="P:phosphorelay signal transduction system"/>
    <property type="evidence" value="ECO:0007669"/>
    <property type="project" value="InterPro"/>
</dbReference>
<reference evidence="2" key="1">
    <citation type="submission" date="2018-06" db="EMBL/GenBank/DDBJ databases">
        <authorList>
            <person name="Zhirakovskaya E."/>
        </authorList>
    </citation>
    <scope>NUCLEOTIDE SEQUENCE</scope>
</reference>